<accession>A0ABW9FKL4</accession>
<evidence type="ECO:0000259" key="1">
    <source>
        <dbReference type="Pfam" id="PF07848"/>
    </source>
</evidence>
<dbReference type="PANTHER" id="PTHR30319">
    <property type="entry name" value="PHENYLACETIC ACID REGULATOR-RELATED TRANSCRIPTIONAL REPRESSOR"/>
    <property type="match status" value="1"/>
</dbReference>
<proteinExistence type="predicted"/>
<name>A0ABW9FKL4_9NOCA</name>
<feature type="domain" description="Transcriptional repressor PaaX-like N-terminal" evidence="1">
    <location>
        <begin position="11"/>
        <end position="71"/>
    </location>
</feature>
<dbReference type="InterPro" id="IPR036388">
    <property type="entry name" value="WH-like_DNA-bd_sf"/>
</dbReference>
<protein>
    <submittedName>
        <fullName evidence="2">PaaX family transcriptional regulator</fullName>
    </submittedName>
</protein>
<evidence type="ECO:0000313" key="2">
    <source>
        <dbReference type="EMBL" id="MFM1725198.1"/>
    </source>
</evidence>
<organism evidence="2 3">
    <name type="scientific">Rhodococcus parequi</name>
    <dbReference type="NCBI Taxonomy" id="3137122"/>
    <lineage>
        <taxon>Bacteria</taxon>
        <taxon>Bacillati</taxon>
        <taxon>Actinomycetota</taxon>
        <taxon>Actinomycetes</taxon>
        <taxon>Mycobacteriales</taxon>
        <taxon>Nocardiaceae</taxon>
        <taxon>Rhodococcus</taxon>
    </lineage>
</organism>
<evidence type="ECO:0000313" key="3">
    <source>
        <dbReference type="Proteomes" id="UP001629745"/>
    </source>
</evidence>
<sequence>MPRPLVPPVPARSAVLSLLLGAQPPTLSGREIVGAMGLFGISESTTRVALSRMVASGDLTRRDGTYTLSDRLARRQRDVTAPDRREWTGTWEIAVVTTTGRSAADRVALRGEMARQRVAELREGVWTRPANLRRRWPDSLLAVSTCFEARPLDDPAALAARLWDLPAWSARGHAYLEALDDASDEPTRFVTMVAAVNHLQTDPLLPAELLPGDWPAEALDATYERYREWLATMRDNLSAMPPHRPVR</sequence>
<dbReference type="Gene3D" id="3.30.70.2650">
    <property type="match status" value="1"/>
</dbReference>
<dbReference type="InterPro" id="IPR012906">
    <property type="entry name" value="PaaX-like_N"/>
</dbReference>
<keyword evidence="3" id="KW-1185">Reference proteome</keyword>
<reference evidence="2 3" key="1">
    <citation type="submission" date="2023-11" db="EMBL/GenBank/DDBJ databases">
        <authorList>
            <person name="Val-Calvo J."/>
            <person name="Scortti M."/>
            <person name="Vazquez-Boland J."/>
        </authorList>
    </citation>
    <scope>NUCLEOTIDE SEQUENCE [LARGE SCALE GENOMIC DNA]</scope>
    <source>
        <strain evidence="2 3">PAM 2766</strain>
    </source>
</reference>
<gene>
    <name evidence="2" type="ORF">ABEU20_003804</name>
</gene>
<dbReference type="Gene3D" id="1.20.58.1460">
    <property type="match status" value="1"/>
</dbReference>
<dbReference type="Pfam" id="PF07848">
    <property type="entry name" value="PaaX"/>
    <property type="match status" value="1"/>
</dbReference>
<comment type="caution">
    <text evidence="2">The sequence shown here is derived from an EMBL/GenBank/DDBJ whole genome shotgun (WGS) entry which is preliminary data.</text>
</comment>
<dbReference type="RefSeq" id="WP_420165693.1">
    <property type="nucleotide sequence ID" value="NZ_JBDLNV010000006.1"/>
</dbReference>
<dbReference type="EMBL" id="JBDLNV010000006">
    <property type="protein sequence ID" value="MFM1725198.1"/>
    <property type="molecule type" value="Genomic_DNA"/>
</dbReference>
<dbReference type="Gene3D" id="1.10.10.10">
    <property type="entry name" value="Winged helix-like DNA-binding domain superfamily/Winged helix DNA-binding domain"/>
    <property type="match status" value="1"/>
</dbReference>
<dbReference type="Proteomes" id="UP001629745">
    <property type="component" value="Unassembled WGS sequence"/>
</dbReference>
<dbReference type="PANTHER" id="PTHR30319:SF1">
    <property type="entry name" value="TRANSCRIPTIONAL REPRESSOR PAAX"/>
    <property type="match status" value="1"/>
</dbReference>